<evidence type="ECO:0000259" key="8">
    <source>
        <dbReference type="Pfam" id="PF14630"/>
    </source>
</evidence>
<dbReference type="PANTHER" id="PTHR12705">
    <property type="entry name" value="ORIGIN RECOGNITION COMPLEX SUBUNIT 5"/>
    <property type="match status" value="1"/>
</dbReference>
<protein>
    <submittedName>
        <fullName evidence="10">Origin recognition complex 5 subunit</fullName>
    </submittedName>
</protein>
<comment type="similarity">
    <text evidence="2">Belongs to the ORC5 family.</text>
</comment>
<dbReference type="InterPro" id="IPR027417">
    <property type="entry name" value="P-loop_NTPase"/>
</dbReference>
<evidence type="ECO:0000313" key="11">
    <source>
        <dbReference type="Proteomes" id="UP000036987"/>
    </source>
</evidence>
<dbReference type="PANTHER" id="PTHR12705:SF0">
    <property type="entry name" value="ORIGIN RECOGNITION COMPLEX SUBUNIT 5"/>
    <property type="match status" value="1"/>
</dbReference>
<dbReference type="InterPro" id="IPR048866">
    <property type="entry name" value="ORC5_lid"/>
</dbReference>
<dbReference type="FunFam" id="3.40.50.300:FF:002310">
    <property type="entry name" value="Origin of replication complex subunit 5"/>
    <property type="match status" value="1"/>
</dbReference>
<sequence>MIREEEGTPRRMTRSNLCEPKTPIQATSIKKTSSQFDQTNALPVSSVCMTLDDLHASLPGRRMQVEEILNLLGPLDSPMLPLFLYGGTSTGKTRTIVQIFHHLNRPFVYVSCLSCQTPKILFESVLDQLASHKRNSGNGYSSFKQCDRSSDFLELLRDAVFSWRQKSSNVCGVRKEGNGKMIYLIVDNLEVIRHWGKNSELLSLLFKIHDITRIMDLGLIYISCNAGPEIYYSSASSTEPVPIFFPDYTEEELHQILLRNHENPKLYNSFLKLVLKPFFRVTRRVDELSLAFKPLFQKYCEPLTDLSVIPDVSLTRELYQRLRPHIAFSLDEIFMVTTRFSADATETSEKTIVRKRNARKLVCEELDFHMSISAKYLLVSAFLASRNPATLDASMFDTKGDIGKQKRKRKNSETTMQKENTKAHEMLMKGPGSFSLERLLAIFQCITSVSDICVDEDNEEVVGDDNEVGLMSDVLLQLSTLCDANFITKGGSCPLESTRYRSSIDEDMISKVARTINFPLSKYLYRG</sequence>
<dbReference type="OrthoDB" id="365981at2759"/>
<organism evidence="10 11">
    <name type="scientific">Zostera marina</name>
    <name type="common">Eelgrass</name>
    <dbReference type="NCBI Taxonomy" id="29655"/>
    <lineage>
        <taxon>Eukaryota</taxon>
        <taxon>Viridiplantae</taxon>
        <taxon>Streptophyta</taxon>
        <taxon>Embryophyta</taxon>
        <taxon>Tracheophyta</taxon>
        <taxon>Spermatophyta</taxon>
        <taxon>Magnoliopsida</taxon>
        <taxon>Liliopsida</taxon>
        <taxon>Zosteraceae</taxon>
        <taxon>Zostera</taxon>
    </lineage>
</organism>
<gene>
    <name evidence="10" type="ORF">ZOSMA_57G00270</name>
</gene>
<evidence type="ECO:0000259" key="9">
    <source>
        <dbReference type="Pfam" id="PF21639"/>
    </source>
</evidence>
<dbReference type="InterPro" id="IPR047088">
    <property type="entry name" value="ORC5_C"/>
</dbReference>
<reference evidence="11" key="1">
    <citation type="journal article" date="2016" name="Nature">
        <title>The genome of the seagrass Zostera marina reveals angiosperm adaptation to the sea.</title>
        <authorList>
            <person name="Olsen J.L."/>
            <person name="Rouze P."/>
            <person name="Verhelst B."/>
            <person name="Lin Y.-C."/>
            <person name="Bayer T."/>
            <person name="Collen J."/>
            <person name="Dattolo E."/>
            <person name="De Paoli E."/>
            <person name="Dittami S."/>
            <person name="Maumus F."/>
            <person name="Michel G."/>
            <person name="Kersting A."/>
            <person name="Lauritano C."/>
            <person name="Lohaus R."/>
            <person name="Toepel M."/>
            <person name="Tonon T."/>
            <person name="Vanneste K."/>
            <person name="Amirebrahimi M."/>
            <person name="Brakel J."/>
            <person name="Bostroem C."/>
            <person name="Chovatia M."/>
            <person name="Grimwood J."/>
            <person name="Jenkins J.W."/>
            <person name="Jueterbock A."/>
            <person name="Mraz A."/>
            <person name="Stam W.T."/>
            <person name="Tice H."/>
            <person name="Bornberg-Bauer E."/>
            <person name="Green P.J."/>
            <person name="Pearson G.A."/>
            <person name="Procaccini G."/>
            <person name="Duarte C.M."/>
            <person name="Schmutz J."/>
            <person name="Reusch T.B.H."/>
            <person name="Van de Peer Y."/>
        </authorList>
    </citation>
    <scope>NUCLEOTIDE SEQUENCE [LARGE SCALE GENOMIC DNA]</scope>
    <source>
        <strain evidence="11">cv. Finnish</strain>
    </source>
</reference>
<evidence type="ECO:0000256" key="2">
    <source>
        <dbReference type="ARBA" id="ARBA00006269"/>
    </source>
</evidence>
<evidence type="ECO:0000256" key="5">
    <source>
        <dbReference type="ARBA" id="ARBA00022840"/>
    </source>
</evidence>
<evidence type="ECO:0000256" key="3">
    <source>
        <dbReference type="ARBA" id="ARBA00022705"/>
    </source>
</evidence>
<feature type="domain" description="ORC5 lid" evidence="9">
    <location>
        <begin position="267"/>
        <end position="314"/>
    </location>
</feature>
<evidence type="ECO:0000259" key="7">
    <source>
        <dbReference type="Pfam" id="PF13191"/>
    </source>
</evidence>
<evidence type="ECO:0000256" key="4">
    <source>
        <dbReference type="ARBA" id="ARBA00022741"/>
    </source>
</evidence>
<dbReference type="GO" id="GO:0006270">
    <property type="term" value="P:DNA replication initiation"/>
    <property type="evidence" value="ECO:0000318"/>
    <property type="project" value="GO_Central"/>
</dbReference>
<dbReference type="GO" id="GO:0003688">
    <property type="term" value="F:DNA replication origin binding"/>
    <property type="evidence" value="ECO:0000318"/>
    <property type="project" value="GO_Central"/>
</dbReference>
<dbReference type="Proteomes" id="UP000036987">
    <property type="component" value="Unassembled WGS sequence"/>
</dbReference>
<dbReference type="AlphaFoldDB" id="A0A0K9NXC9"/>
<dbReference type="OMA" id="QLRRWHG"/>
<keyword evidence="3" id="KW-0235">DNA replication</keyword>
<dbReference type="InterPro" id="IPR020796">
    <property type="entry name" value="ORC5"/>
</dbReference>
<comment type="subcellular location">
    <subcellularLocation>
        <location evidence="1">Nucleus</location>
    </subcellularLocation>
</comment>
<proteinExistence type="inferred from homology"/>
<dbReference type="Gene3D" id="3.40.50.300">
    <property type="entry name" value="P-loop containing nucleotide triphosphate hydrolases"/>
    <property type="match status" value="1"/>
</dbReference>
<keyword evidence="4" id="KW-0547">Nucleotide-binding</keyword>
<dbReference type="InterPro" id="IPR041664">
    <property type="entry name" value="AAA_16"/>
</dbReference>
<keyword evidence="6" id="KW-0539">Nucleus</keyword>
<keyword evidence="5" id="KW-0067">ATP-binding</keyword>
<feature type="domain" description="Origin recognition complex subunit 5 C-terminal" evidence="8">
    <location>
        <begin position="370"/>
        <end position="524"/>
    </location>
</feature>
<comment type="caution">
    <text evidence="10">The sequence shown here is derived from an EMBL/GenBank/DDBJ whole genome shotgun (WGS) entry which is preliminary data.</text>
</comment>
<accession>A0A0K9NXC9</accession>
<dbReference type="GO" id="GO:0005664">
    <property type="term" value="C:nuclear origin of replication recognition complex"/>
    <property type="evidence" value="ECO:0000318"/>
    <property type="project" value="GO_Central"/>
</dbReference>
<evidence type="ECO:0000256" key="6">
    <source>
        <dbReference type="ARBA" id="ARBA00023242"/>
    </source>
</evidence>
<keyword evidence="11" id="KW-1185">Reference proteome</keyword>
<dbReference type="Pfam" id="PF21639">
    <property type="entry name" value="ORC5_lid"/>
    <property type="match status" value="1"/>
</dbReference>
<dbReference type="STRING" id="29655.A0A0K9NXC9"/>
<dbReference type="Pfam" id="PF14630">
    <property type="entry name" value="ORC5_C"/>
    <property type="match status" value="1"/>
</dbReference>
<evidence type="ECO:0000313" key="10">
    <source>
        <dbReference type="EMBL" id="KMZ60692.1"/>
    </source>
</evidence>
<dbReference type="Pfam" id="PF13191">
    <property type="entry name" value="AAA_16"/>
    <property type="match status" value="1"/>
</dbReference>
<evidence type="ECO:0000256" key="1">
    <source>
        <dbReference type="ARBA" id="ARBA00004123"/>
    </source>
</evidence>
<dbReference type="EMBL" id="LFYR01001587">
    <property type="protein sequence ID" value="KMZ60692.1"/>
    <property type="molecule type" value="Genomic_DNA"/>
</dbReference>
<name>A0A0K9NXC9_ZOSMR</name>
<feature type="domain" description="Orc1-like AAA ATPase" evidence="7">
    <location>
        <begin position="58"/>
        <end position="194"/>
    </location>
</feature>
<dbReference type="SUPFAM" id="SSF52540">
    <property type="entry name" value="P-loop containing nucleoside triphosphate hydrolases"/>
    <property type="match status" value="1"/>
</dbReference>